<evidence type="ECO:0000256" key="1">
    <source>
        <dbReference type="SAM" id="MobiDB-lite"/>
    </source>
</evidence>
<feature type="non-terminal residue" evidence="2">
    <location>
        <position position="54"/>
    </location>
</feature>
<feature type="compositionally biased region" description="Polar residues" evidence="1">
    <location>
        <begin position="11"/>
        <end position="22"/>
    </location>
</feature>
<feature type="region of interest" description="Disordered" evidence="1">
    <location>
        <begin position="1"/>
        <end position="54"/>
    </location>
</feature>
<dbReference type="AlphaFoldDB" id="A0A8S2ZX70"/>
<protein>
    <submittedName>
        <fullName evidence="2">Uncharacterized protein</fullName>
    </submittedName>
</protein>
<dbReference type="EMBL" id="CAJOBJ010121761">
    <property type="protein sequence ID" value="CAF4679452.1"/>
    <property type="molecule type" value="Genomic_DNA"/>
</dbReference>
<proteinExistence type="predicted"/>
<organism evidence="2 3">
    <name type="scientific">Rotaria magnacalcarata</name>
    <dbReference type="NCBI Taxonomy" id="392030"/>
    <lineage>
        <taxon>Eukaryota</taxon>
        <taxon>Metazoa</taxon>
        <taxon>Spiralia</taxon>
        <taxon>Gnathifera</taxon>
        <taxon>Rotifera</taxon>
        <taxon>Eurotatoria</taxon>
        <taxon>Bdelloidea</taxon>
        <taxon>Philodinida</taxon>
        <taxon>Philodinidae</taxon>
        <taxon>Rotaria</taxon>
    </lineage>
</organism>
<dbReference type="Proteomes" id="UP000681720">
    <property type="component" value="Unassembled WGS sequence"/>
</dbReference>
<feature type="compositionally biased region" description="Low complexity" evidence="1">
    <location>
        <begin position="32"/>
        <end position="54"/>
    </location>
</feature>
<accession>A0A8S2ZX70</accession>
<feature type="non-terminal residue" evidence="2">
    <location>
        <position position="1"/>
    </location>
</feature>
<feature type="compositionally biased region" description="Basic and acidic residues" evidence="1">
    <location>
        <begin position="1"/>
        <end position="10"/>
    </location>
</feature>
<evidence type="ECO:0000313" key="3">
    <source>
        <dbReference type="Proteomes" id="UP000681720"/>
    </source>
</evidence>
<reference evidence="2" key="1">
    <citation type="submission" date="2021-02" db="EMBL/GenBank/DDBJ databases">
        <authorList>
            <person name="Nowell W R."/>
        </authorList>
    </citation>
    <scope>NUCLEOTIDE SEQUENCE</scope>
</reference>
<evidence type="ECO:0000313" key="2">
    <source>
        <dbReference type="EMBL" id="CAF4679452.1"/>
    </source>
</evidence>
<name>A0A8S2ZX70_9BILA</name>
<comment type="caution">
    <text evidence="2">The sequence shown here is derived from an EMBL/GenBank/DDBJ whole genome shotgun (WGS) entry which is preliminary data.</text>
</comment>
<sequence>PDSKPLHDNGYDQNSGRSSSGYFANGIRRTDSSGSINSSHSNGGLSSEPSKNVL</sequence>
<gene>
    <name evidence="2" type="ORF">GIL414_LOCUS42220</name>
</gene>